<dbReference type="GO" id="GO:0016887">
    <property type="term" value="F:ATP hydrolysis activity"/>
    <property type="evidence" value="ECO:0007669"/>
    <property type="project" value="InterPro"/>
</dbReference>
<dbReference type="Gene3D" id="3.40.50.300">
    <property type="entry name" value="P-loop containing nucleotide triphosphate hydrolases"/>
    <property type="match status" value="1"/>
</dbReference>
<dbReference type="GO" id="GO:0005524">
    <property type="term" value="F:ATP binding"/>
    <property type="evidence" value="ECO:0007669"/>
    <property type="project" value="UniProtKB-KW"/>
</dbReference>
<evidence type="ECO:0000256" key="5">
    <source>
        <dbReference type="ARBA" id="ARBA00022840"/>
    </source>
</evidence>
<dbReference type="EMBL" id="MFIQ01000007">
    <property type="protein sequence ID" value="OGF93731.1"/>
    <property type="molecule type" value="Genomic_DNA"/>
</dbReference>
<dbReference type="GO" id="GO:0140359">
    <property type="term" value="F:ABC-type transporter activity"/>
    <property type="evidence" value="ECO:0007669"/>
    <property type="project" value="InterPro"/>
</dbReference>
<evidence type="ECO:0000313" key="12">
    <source>
        <dbReference type="Proteomes" id="UP000178894"/>
    </source>
</evidence>
<feature type="transmembrane region" description="Helical" evidence="8">
    <location>
        <begin position="238"/>
        <end position="260"/>
    </location>
</feature>
<evidence type="ECO:0000256" key="4">
    <source>
        <dbReference type="ARBA" id="ARBA00022741"/>
    </source>
</evidence>
<feature type="domain" description="ABC transmembrane type-1" evidence="10">
    <location>
        <begin position="15"/>
        <end position="299"/>
    </location>
</feature>
<dbReference type="InterPro" id="IPR017871">
    <property type="entry name" value="ABC_transporter-like_CS"/>
</dbReference>
<dbReference type="InterPro" id="IPR039421">
    <property type="entry name" value="Type_1_exporter"/>
</dbReference>
<name>A0A1F5Y1K2_9BACT</name>
<evidence type="ECO:0000256" key="7">
    <source>
        <dbReference type="ARBA" id="ARBA00023136"/>
    </source>
</evidence>
<evidence type="ECO:0008006" key="13">
    <source>
        <dbReference type="Google" id="ProtNLM"/>
    </source>
</evidence>
<evidence type="ECO:0000259" key="10">
    <source>
        <dbReference type="PROSITE" id="PS50929"/>
    </source>
</evidence>
<dbReference type="Pfam" id="PF00005">
    <property type="entry name" value="ABC_tran"/>
    <property type="match status" value="1"/>
</dbReference>
<dbReference type="InterPro" id="IPR036640">
    <property type="entry name" value="ABC1_TM_sf"/>
</dbReference>
<dbReference type="PROSITE" id="PS50893">
    <property type="entry name" value="ABC_TRANSPORTER_2"/>
    <property type="match status" value="1"/>
</dbReference>
<feature type="domain" description="ABC transporter" evidence="9">
    <location>
        <begin position="333"/>
        <end position="567"/>
    </location>
</feature>
<dbReference type="SUPFAM" id="SSF52540">
    <property type="entry name" value="P-loop containing nucleoside triphosphate hydrolases"/>
    <property type="match status" value="1"/>
</dbReference>
<dbReference type="AlphaFoldDB" id="A0A1F5Y1K2"/>
<reference evidence="11 12" key="1">
    <citation type="journal article" date="2016" name="Nat. Commun.">
        <title>Thousands of microbial genomes shed light on interconnected biogeochemical processes in an aquifer system.</title>
        <authorList>
            <person name="Anantharaman K."/>
            <person name="Brown C.T."/>
            <person name="Hug L.A."/>
            <person name="Sharon I."/>
            <person name="Castelle C.J."/>
            <person name="Probst A.J."/>
            <person name="Thomas B.C."/>
            <person name="Singh A."/>
            <person name="Wilkins M.J."/>
            <person name="Karaoz U."/>
            <person name="Brodie E.L."/>
            <person name="Williams K.H."/>
            <person name="Hubbard S.S."/>
            <person name="Banfield J.F."/>
        </authorList>
    </citation>
    <scope>NUCLEOTIDE SEQUENCE [LARGE SCALE GENOMIC DNA]</scope>
</reference>
<feature type="transmembrane region" description="Helical" evidence="8">
    <location>
        <begin position="12"/>
        <end position="30"/>
    </location>
</feature>
<feature type="transmembrane region" description="Helical" evidence="8">
    <location>
        <begin position="131"/>
        <end position="150"/>
    </location>
</feature>
<evidence type="ECO:0000259" key="9">
    <source>
        <dbReference type="PROSITE" id="PS50893"/>
    </source>
</evidence>
<keyword evidence="4" id="KW-0547">Nucleotide-binding</keyword>
<evidence type="ECO:0000256" key="3">
    <source>
        <dbReference type="ARBA" id="ARBA00022692"/>
    </source>
</evidence>
<evidence type="ECO:0000256" key="6">
    <source>
        <dbReference type="ARBA" id="ARBA00022989"/>
    </source>
</evidence>
<dbReference type="PANTHER" id="PTHR24221:SF654">
    <property type="entry name" value="ATP-BINDING CASSETTE SUB-FAMILY B MEMBER 6"/>
    <property type="match status" value="1"/>
</dbReference>
<keyword evidence="5" id="KW-0067">ATP-binding</keyword>
<dbReference type="InterPro" id="IPR027417">
    <property type="entry name" value="P-loop_NTPase"/>
</dbReference>
<dbReference type="Gene3D" id="1.20.1560.10">
    <property type="entry name" value="ABC transporter type 1, transmembrane domain"/>
    <property type="match status" value="1"/>
</dbReference>
<sequence>MFWRHSRKYRWQVTVLIVSILVVTFIQTYIPLLYRDLINLLTSANAHNNLALAIHVVVLVLIANIARIVFWRVMNFVNNFFQARVMGNLMNTCYQYLQQHSYGFFTSNFVGSLVTKVKRFERAFEQITDQLVFDLGRSFLDTGMILFVLLWQYRTFGLIMTAWCAAVLLYVFIFSRFRLQYDIRRAEADTRTTGQLADTITNNVNIKSFAQYPFEYERFSKVIDEQFRARKKSWDMGTVGDIIQSIFMIIAEFFVMYFAVIMWSRGTLMVGDIALLQMYLLRIFDKLWSTGRNIRNIYESLADANEMTELLLQPHGITDSIGARPLEVEKGEINFENVSFGYHDEGAVLNNFKLKIKPGERVALIGPSGGGKSTIAKLLFRFYDLRAGKILIDGQDISRVTQDSLRGKIALVPQDPILFHRSLMENMRYAKPEASNEEVVEAAKAAHAHEFISSFRQGYNTLVGERGIKLSGGERQRVAIARAILKKAPILVLDEATSSLDSESEMFIQDSLKKLMQNRTTIVIAHRLSTIMQMDRIVVIENGKIIEEGRHEELLKAQKGTYQRLWEIQAGGFATI</sequence>
<dbReference type="FunFam" id="3.40.50.300:FF:000287">
    <property type="entry name" value="Multidrug ABC transporter ATP-binding protein"/>
    <property type="match status" value="1"/>
</dbReference>
<dbReference type="InterPro" id="IPR011527">
    <property type="entry name" value="ABC1_TM_dom"/>
</dbReference>
<dbReference type="GO" id="GO:0034040">
    <property type="term" value="F:ATPase-coupled lipid transmembrane transporter activity"/>
    <property type="evidence" value="ECO:0007669"/>
    <property type="project" value="TreeGrafter"/>
</dbReference>
<dbReference type="STRING" id="1798364.A3G54_02120"/>
<dbReference type="Pfam" id="PF00664">
    <property type="entry name" value="ABC_membrane"/>
    <property type="match status" value="1"/>
</dbReference>
<gene>
    <name evidence="11" type="ORF">A3G54_02120</name>
</gene>
<dbReference type="PANTHER" id="PTHR24221">
    <property type="entry name" value="ATP-BINDING CASSETTE SUB-FAMILY B"/>
    <property type="match status" value="1"/>
</dbReference>
<dbReference type="InterPro" id="IPR003593">
    <property type="entry name" value="AAA+_ATPase"/>
</dbReference>
<evidence type="ECO:0000256" key="2">
    <source>
        <dbReference type="ARBA" id="ARBA00022448"/>
    </source>
</evidence>
<organism evidence="11 12">
    <name type="scientific">Candidatus Giovannonibacteria bacterium RIFCSPLOWO2_12_FULL_44_15</name>
    <dbReference type="NCBI Taxonomy" id="1798364"/>
    <lineage>
        <taxon>Bacteria</taxon>
        <taxon>Candidatus Giovannoniibacteriota</taxon>
    </lineage>
</organism>
<feature type="transmembrane region" description="Helical" evidence="8">
    <location>
        <begin position="50"/>
        <end position="70"/>
    </location>
</feature>
<evidence type="ECO:0000256" key="1">
    <source>
        <dbReference type="ARBA" id="ARBA00004651"/>
    </source>
</evidence>
<keyword evidence="6 8" id="KW-1133">Transmembrane helix</keyword>
<keyword evidence="7 8" id="KW-0472">Membrane</keyword>
<feature type="transmembrane region" description="Helical" evidence="8">
    <location>
        <begin position="156"/>
        <end position="175"/>
    </location>
</feature>
<comment type="subcellular location">
    <subcellularLocation>
        <location evidence="1">Cell membrane</location>
        <topology evidence="1">Multi-pass membrane protein</topology>
    </subcellularLocation>
</comment>
<protein>
    <recommendedName>
        <fullName evidence="13">ABC transporter ATP-binding protein</fullName>
    </recommendedName>
</protein>
<dbReference type="SMART" id="SM00382">
    <property type="entry name" value="AAA"/>
    <property type="match status" value="1"/>
</dbReference>
<evidence type="ECO:0000313" key="11">
    <source>
        <dbReference type="EMBL" id="OGF93731.1"/>
    </source>
</evidence>
<evidence type="ECO:0000256" key="8">
    <source>
        <dbReference type="SAM" id="Phobius"/>
    </source>
</evidence>
<keyword evidence="2" id="KW-0813">Transport</keyword>
<dbReference type="GO" id="GO:0005886">
    <property type="term" value="C:plasma membrane"/>
    <property type="evidence" value="ECO:0007669"/>
    <property type="project" value="UniProtKB-SubCell"/>
</dbReference>
<proteinExistence type="predicted"/>
<comment type="caution">
    <text evidence="11">The sequence shown here is derived from an EMBL/GenBank/DDBJ whole genome shotgun (WGS) entry which is preliminary data.</text>
</comment>
<dbReference type="SUPFAM" id="SSF90123">
    <property type="entry name" value="ABC transporter transmembrane region"/>
    <property type="match status" value="1"/>
</dbReference>
<keyword evidence="3 8" id="KW-0812">Transmembrane</keyword>
<dbReference type="PROSITE" id="PS00211">
    <property type="entry name" value="ABC_TRANSPORTER_1"/>
    <property type="match status" value="1"/>
</dbReference>
<dbReference type="InterPro" id="IPR003439">
    <property type="entry name" value="ABC_transporter-like_ATP-bd"/>
</dbReference>
<dbReference type="PROSITE" id="PS50929">
    <property type="entry name" value="ABC_TM1F"/>
    <property type="match status" value="1"/>
</dbReference>
<accession>A0A1F5Y1K2</accession>
<dbReference type="Proteomes" id="UP000178894">
    <property type="component" value="Unassembled WGS sequence"/>
</dbReference>